<dbReference type="Gene3D" id="3.50.50.60">
    <property type="entry name" value="FAD/NAD(P)-binding domain"/>
    <property type="match status" value="2"/>
</dbReference>
<dbReference type="PANTHER" id="PTHR43429:SF3">
    <property type="entry name" value="NITRITE REDUCTASE [NAD(P)H]"/>
    <property type="match status" value="1"/>
</dbReference>
<name>A0ABS4NGG9_9THEO</name>
<comment type="caution">
    <text evidence="6">The sequence shown here is derived from an EMBL/GenBank/DDBJ whole genome shotgun (WGS) entry which is preliminary data.</text>
</comment>
<reference evidence="6" key="1">
    <citation type="submission" date="2021-03" db="EMBL/GenBank/DDBJ databases">
        <title>Genomic Encyclopedia of Type Strains, Phase IV (KMG-IV): sequencing the most valuable type-strain genomes for metagenomic binning, comparative biology and taxonomic classification.</title>
        <authorList>
            <person name="Goeker M."/>
        </authorList>
    </citation>
    <scope>NUCLEOTIDE SEQUENCE</scope>
    <source>
        <strain evidence="6">DSM 101588</strain>
    </source>
</reference>
<dbReference type="PRINTS" id="PR00469">
    <property type="entry name" value="PNDRDTASEII"/>
</dbReference>
<keyword evidence="7" id="KW-1185">Reference proteome</keyword>
<dbReference type="InterPro" id="IPR016156">
    <property type="entry name" value="FAD/NAD-linked_Rdtase_dimer_sf"/>
</dbReference>
<evidence type="ECO:0000313" key="6">
    <source>
        <dbReference type="EMBL" id="MBP2072774.1"/>
    </source>
</evidence>
<organism evidence="6 7">
    <name type="scientific">Thermoanaerobacterium butyriciformans</name>
    <dbReference type="NCBI Taxonomy" id="1702242"/>
    <lineage>
        <taxon>Bacteria</taxon>
        <taxon>Bacillati</taxon>
        <taxon>Bacillota</taxon>
        <taxon>Clostridia</taxon>
        <taxon>Thermoanaerobacterales</taxon>
        <taxon>Thermoanaerobacteraceae</taxon>
        <taxon>Thermoanaerobacterium</taxon>
    </lineage>
</organism>
<dbReference type="RefSeq" id="WP_209454487.1">
    <property type="nucleotide sequence ID" value="NZ_JAGGLT010000027.1"/>
</dbReference>
<dbReference type="InterPro" id="IPR023753">
    <property type="entry name" value="FAD/NAD-binding_dom"/>
</dbReference>
<gene>
    <name evidence="6" type="ORF">J2Z80_002317</name>
</gene>
<dbReference type="InterPro" id="IPR050260">
    <property type="entry name" value="FAD-bd_OxRdtase"/>
</dbReference>
<dbReference type="Proteomes" id="UP001166402">
    <property type="component" value="Unassembled WGS sequence"/>
</dbReference>
<evidence type="ECO:0000256" key="1">
    <source>
        <dbReference type="ARBA" id="ARBA00001974"/>
    </source>
</evidence>
<sequence>MDFVIIGNGIAALSAAESIRKNDKESKITMITREPYNTYFRMKLSHLLGHEYELEKLYVRPESWYKSNNIDIMLKCSVVSLDTDKKIIHLDSSDKIKYDRLIIATGSYSFIPPVKGRNKNGVYAIRSLYDVNNLNKYIKDKKRGIVVGGGLLGLEAAWSLKQAGYDINVIEFFPRLLPKQSDEEGSKIIENIIENSGIKLILNAEVAEITGDDADGVILKDGRKVQADFVIFSAGIRPNVDIAKDSDIKINRGILVDDFMRTNVDDIFAAGDVAEYNGKIYGLWTVAMAQGRNAGLNAAGLRTKYKEVIPSSTLKITGVDVFSSGDISGEKSTTYSYKDGNIYYKLFIKDNKLVGAILIGDISSSTKIKKAIDFGYNLKEILDSSKDAKSILETL</sequence>
<accession>A0ABS4NGG9</accession>
<keyword evidence="3" id="KW-0274">FAD</keyword>
<evidence type="ECO:0000256" key="3">
    <source>
        <dbReference type="ARBA" id="ARBA00022827"/>
    </source>
</evidence>
<proteinExistence type="predicted"/>
<dbReference type="InterPro" id="IPR036188">
    <property type="entry name" value="FAD/NAD-bd_sf"/>
</dbReference>
<dbReference type="Gene3D" id="3.30.390.30">
    <property type="match status" value="1"/>
</dbReference>
<dbReference type="EC" id="1.7.1.15" evidence="6"/>
<evidence type="ECO:0000313" key="7">
    <source>
        <dbReference type="Proteomes" id="UP001166402"/>
    </source>
</evidence>
<dbReference type="Pfam" id="PF07992">
    <property type="entry name" value="Pyr_redox_2"/>
    <property type="match status" value="1"/>
</dbReference>
<feature type="domain" description="FAD/NAD(P)-binding" evidence="4">
    <location>
        <begin position="1"/>
        <end position="291"/>
    </location>
</feature>
<dbReference type="GO" id="GO:0106316">
    <property type="term" value="F:nitrite reductase (NADH) activity"/>
    <property type="evidence" value="ECO:0007669"/>
    <property type="project" value="UniProtKB-EC"/>
</dbReference>
<dbReference type="PRINTS" id="PR00368">
    <property type="entry name" value="FADPNR"/>
</dbReference>
<dbReference type="InterPro" id="IPR041575">
    <property type="entry name" value="Rubredoxin_C"/>
</dbReference>
<dbReference type="EMBL" id="JAGGLT010000027">
    <property type="protein sequence ID" value="MBP2072774.1"/>
    <property type="molecule type" value="Genomic_DNA"/>
</dbReference>
<protein>
    <submittedName>
        <fullName evidence="6">Nitrite reductase (NADH) large subunit</fullName>
        <ecNumber evidence="6">1.7.1.15</ecNumber>
    </submittedName>
</protein>
<keyword evidence="2" id="KW-0285">Flavoprotein</keyword>
<feature type="domain" description="NADH-rubredoxin oxidoreductase C-terminal" evidence="5">
    <location>
        <begin position="310"/>
        <end position="373"/>
    </location>
</feature>
<dbReference type="Pfam" id="PF18267">
    <property type="entry name" value="Rubredoxin_C"/>
    <property type="match status" value="1"/>
</dbReference>
<evidence type="ECO:0000259" key="5">
    <source>
        <dbReference type="Pfam" id="PF18267"/>
    </source>
</evidence>
<comment type="cofactor">
    <cofactor evidence="1">
        <name>FAD</name>
        <dbReference type="ChEBI" id="CHEBI:57692"/>
    </cofactor>
</comment>
<evidence type="ECO:0000259" key="4">
    <source>
        <dbReference type="Pfam" id="PF07992"/>
    </source>
</evidence>
<dbReference type="PANTHER" id="PTHR43429">
    <property type="entry name" value="PYRIDINE NUCLEOTIDE-DISULFIDE OXIDOREDUCTASE DOMAIN-CONTAINING"/>
    <property type="match status" value="1"/>
</dbReference>
<dbReference type="SUPFAM" id="SSF51905">
    <property type="entry name" value="FAD/NAD(P)-binding domain"/>
    <property type="match status" value="1"/>
</dbReference>
<keyword evidence="6" id="KW-0560">Oxidoreductase</keyword>
<evidence type="ECO:0000256" key="2">
    <source>
        <dbReference type="ARBA" id="ARBA00022630"/>
    </source>
</evidence>